<proteinExistence type="predicted"/>
<dbReference type="PROSITE" id="PS51257">
    <property type="entry name" value="PROKAR_LIPOPROTEIN"/>
    <property type="match status" value="1"/>
</dbReference>
<name>A0AAD3RYM5_NEPGR</name>
<organism evidence="3 4">
    <name type="scientific">Nepenthes gracilis</name>
    <name type="common">Slender pitcher plant</name>
    <dbReference type="NCBI Taxonomy" id="150966"/>
    <lineage>
        <taxon>Eukaryota</taxon>
        <taxon>Viridiplantae</taxon>
        <taxon>Streptophyta</taxon>
        <taxon>Embryophyta</taxon>
        <taxon>Tracheophyta</taxon>
        <taxon>Spermatophyta</taxon>
        <taxon>Magnoliopsida</taxon>
        <taxon>eudicotyledons</taxon>
        <taxon>Gunneridae</taxon>
        <taxon>Pentapetalae</taxon>
        <taxon>Caryophyllales</taxon>
        <taxon>Nepenthaceae</taxon>
        <taxon>Nepenthes</taxon>
    </lineage>
</organism>
<keyword evidence="4" id="KW-1185">Reference proteome</keyword>
<evidence type="ECO:0000256" key="2">
    <source>
        <dbReference type="SAM" id="SignalP"/>
    </source>
</evidence>
<feature type="signal peptide" evidence="2">
    <location>
        <begin position="1"/>
        <end position="23"/>
    </location>
</feature>
<keyword evidence="2" id="KW-0732">Signal</keyword>
<protein>
    <submittedName>
        <fullName evidence="3">Uncharacterized protein</fullName>
    </submittedName>
</protein>
<dbReference type="Proteomes" id="UP001279734">
    <property type="component" value="Unassembled WGS sequence"/>
</dbReference>
<feature type="region of interest" description="Disordered" evidence="1">
    <location>
        <begin position="66"/>
        <end position="86"/>
    </location>
</feature>
<evidence type="ECO:0000313" key="4">
    <source>
        <dbReference type="Proteomes" id="UP001279734"/>
    </source>
</evidence>
<evidence type="ECO:0000256" key="1">
    <source>
        <dbReference type="SAM" id="MobiDB-lite"/>
    </source>
</evidence>
<dbReference type="EMBL" id="BSYO01000002">
    <property type="protein sequence ID" value="GMH01121.1"/>
    <property type="molecule type" value="Genomic_DNA"/>
</dbReference>
<accession>A0AAD3RYM5</accession>
<sequence length="86" mass="9471">MTQSKRALLLFFLLISAVLLFSGCNNLLPGERMTKRVDIEDMKSTMAGKKGKRDRKLSMALERKLSAQIVTAPPPPPQTASSPGWV</sequence>
<comment type="caution">
    <text evidence="3">The sequence shown here is derived from an EMBL/GenBank/DDBJ whole genome shotgun (WGS) entry which is preliminary data.</text>
</comment>
<dbReference type="AlphaFoldDB" id="A0AAD3RYM5"/>
<gene>
    <name evidence="3" type="ORF">Nepgr_002960</name>
</gene>
<feature type="chain" id="PRO_5041943136" evidence="2">
    <location>
        <begin position="24"/>
        <end position="86"/>
    </location>
</feature>
<evidence type="ECO:0000313" key="3">
    <source>
        <dbReference type="EMBL" id="GMH01121.1"/>
    </source>
</evidence>
<reference evidence="3" key="1">
    <citation type="submission" date="2023-05" db="EMBL/GenBank/DDBJ databases">
        <title>Nepenthes gracilis genome sequencing.</title>
        <authorList>
            <person name="Fukushima K."/>
        </authorList>
    </citation>
    <scope>NUCLEOTIDE SEQUENCE</scope>
    <source>
        <strain evidence="3">SING2019-196</strain>
    </source>
</reference>